<accession>A0A067PSK3</accession>
<name>A0A067PSK3_9AGAM</name>
<evidence type="ECO:0000313" key="1">
    <source>
        <dbReference type="EMBL" id="KDQ57724.1"/>
    </source>
</evidence>
<protein>
    <recommendedName>
        <fullName evidence="3">F-box domain-containing protein</fullName>
    </recommendedName>
</protein>
<dbReference type="AlphaFoldDB" id="A0A067PSK3"/>
<dbReference type="Proteomes" id="UP000027265">
    <property type="component" value="Unassembled WGS sequence"/>
</dbReference>
<evidence type="ECO:0008006" key="3">
    <source>
        <dbReference type="Google" id="ProtNLM"/>
    </source>
</evidence>
<proteinExistence type="predicted"/>
<keyword evidence="2" id="KW-1185">Reference proteome</keyword>
<dbReference type="STRING" id="933084.A0A067PSK3"/>
<organism evidence="1 2">
    <name type="scientific">Jaapia argillacea MUCL 33604</name>
    <dbReference type="NCBI Taxonomy" id="933084"/>
    <lineage>
        <taxon>Eukaryota</taxon>
        <taxon>Fungi</taxon>
        <taxon>Dikarya</taxon>
        <taxon>Basidiomycota</taxon>
        <taxon>Agaricomycotina</taxon>
        <taxon>Agaricomycetes</taxon>
        <taxon>Agaricomycetidae</taxon>
        <taxon>Jaapiales</taxon>
        <taxon>Jaapiaceae</taxon>
        <taxon>Jaapia</taxon>
    </lineage>
</organism>
<evidence type="ECO:0000313" key="2">
    <source>
        <dbReference type="Proteomes" id="UP000027265"/>
    </source>
</evidence>
<dbReference type="HOGENOM" id="CLU_027432_0_0_1"/>
<reference evidence="2" key="1">
    <citation type="journal article" date="2014" name="Proc. Natl. Acad. Sci. U.S.A.">
        <title>Extensive sampling of basidiomycete genomes demonstrates inadequacy of the white-rot/brown-rot paradigm for wood decay fungi.</title>
        <authorList>
            <person name="Riley R."/>
            <person name="Salamov A.A."/>
            <person name="Brown D.W."/>
            <person name="Nagy L.G."/>
            <person name="Floudas D."/>
            <person name="Held B.W."/>
            <person name="Levasseur A."/>
            <person name="Lombard V."/>
            <person name="Morin E."/>
            <person name="Otillar R."/>
            <person name="Lindquist E.A."/>
            <person name="Sun H."/>
            <person name="LaButti K.M."/>
            <person name="Schmutz J."/>
            <person name="Jabbour D."/>
            <person name="Luo H."/>
            <person name="Baker S.E."/>
            <person name="Pisabarro A.G."/>
            <person name="Walton J.D."/>
            <person name="Blanchette R.A."/>
            <person name="Henrissat B."/>
            <person name="Martin F."/>
            <person name="Cullen D."/>
            <person name="Hibbett D.S."/>
            <person name="Grigoriev I.V."/>
        </authorList>
    </citation>
    <scope>NUCLEOTIDE SEQUENCE [LARGE SCALE GENOMIC DNA]</scope>
    <source>
        <strain evidence="2">MUCL 33604</strain>
    </source>
</reference>
<dbReference type="EMBL" id="KL197719">
    <property type="protein sequence ID" value="KDQ57724.1"/>
    <property type="molecule type" value="Genomic_DNA"/>
</dbReference>
<sequence>MAAHLSLSEIEVSLSTLSTELALIKEQESTFLTSLTTLHNKRINLESQIKYLESQKNPINWLAHDLLIRIFELYVEPDDLDFLLDRDDSEVDLYYRPVTLTHVCTKWRETALSVSSLWSRILLRPPPSIWMKEFLSRAGNHTPLHFTYLPTNSPEIIHAAEMIQTLGENLSRCETVSVTCATPLALSSLIALGFSRFTQDKDFKPNAKEFGKLKSLEPELTKNHPSFSLMQRWLRILPRPKSTRRFPSLPSLQTLTLTHVPPSSIPATFFTHLRTLNLSFPKIHPDKHWQSRQWAYSFSMSHLCAMLRFCSGVLEELWMDDTAIEVDGKLDLDGEEEEEEDDDDISRTLSIKPVTLPNLLRLTWSYPHASDPFTLLTYLLTPSLHTISFTIPEGPVTAKQRYNQWREAINTAGDNTIQTTTDIETGAVVQIPRILSLDGVRVCKVLCADLDGLSVVFRKMAFNVGLEKLEIGFVGVWFDKASTDAKAFVKEPEKDQKGEIDEPSIPPFPRLDSVFRDPRLPNLTHLTLTGFKFLYEQAHIVLGYIPSLEVLELEGCGGVDIILGALGATNGGGTGVRYCPKLEKIGIWECEDVRLVHVAAVLVRRNGSGKLKSFGGMGEEKDRRWFDAVAAFVRDEAVESVKQAPAVQPQPEAPQAIRKIIPLRKRQPRGMNTAVPPAGSSPSLGPPVNGAPPLSGILQHQELPARIISFNIVGCHGLEDPVDLQPHRRAEPVKEPVNSVASLFYRPGTRLIMGC</sequence>
<dbReference type="InParanoid" id="A0A067PSK3"/>
<dbReference type="OrthoDB" id="3027018at2759"/>
<dbReference type="SUPFAM" id="SSF52047">
    <property type="entry name" value="RNI-like"/>
    <property type="match status" value="1"/>
</dbReference>
<gene>
    <name evidence="1" type="ORF">JAAARDRAFT_69812</name>
</gene>